<evidence type="ECO:0000256" key="8">
    <source>
        <dbReference type="ARBA" id="ARBA00023136"/>
    </source>
</evidence>
<evidence type="ECO:0000256" key="5">
    <source>
        <dbReference type="ARBA" id="ARBA00022989"/>
    </source>
</evidence>
<dbReference type="Proteomes" id="UP001183202">
    <property type="component" value="Unassembled WGS sequence"/>
</dbReference>
<evidence type="ECO:0000256" key="7">
    <source>
        <dbReference type="ARBA" id="ARBA00023098"/>
    </source>
</evidence>
<evidence type="ECO:0000256" key="4">
    <source>
        <dbReference type="ARBA" id="ARBA00022832"/>
    </source>
</evidence>
<feature type="transmembrane region" description="Helical" evidence="9">
    <location>
        <begin position="55"/>
        <end position="76"/>
    </location>
</feature>
<dbReference type="EMBL" id="JAVREJ010000013">
    <property type="protein sequence ID" value="MDT0351639.1"/>
    <property type="molecule type" value="Genomic_DNA"/>
</dbReference>
<feature type="transmembrane region" description="Helical" evidence="9">
    <location>
        <begin position="27"/>
        <end position="49"/>
    </location>
</feature>
<dbReference type="PANTHER" id="PTHR11351:SF3">
    <property type="entry name" value="BLL4393 PROTEIN"/>
    <property type="match status" value="1"/>
</dbReference>
<name>A0ABU2NG97_9PSEU</name>
<evidence type="ECO:0000256" key="2">
    <source>
        <dbReference type="ARBA" id="ARBA00008749"/>
    </source>
</evidence>
<evidence type="ECO:0000256" key="9">
    <source>
        <dbReference type="SAM" id="Phobius"/>
    </source>
</evidence>
<evidence type="ECO:0000313" key="10">
    <source>
        <dbReference type="EMBL" id="MDT0351639.1"/>
    </source>
</evidence>
<comment type="caution">
    <text evidence="10">The sequence shown here is derived from an EMBL/GenBank/DDBJ whole genome shotgun (WGS) entry which is preliminary data.</text>
</comment>
<organism evidence="10 11">
    <name type="scientific">Pseudonocardia charpentierae</name>
    <dbReference type="NCBI Taxonomy" id="3075545"/>
    <lineage>
        <taxon>Bacteria</taxon>
        <taxon>Bacillati</taxon>
        <taxon>Actinomycetota</taxon>
        <taxon>Actinomycetes</taxon>
        <taxon>Pseudonocardiales</taxon>
        <taxon>Pseudonocardiaceae</taxon>
        <taxon>Pseudonocardia</taxon>
    </lineage>
</organism>
<evidence type="ECO:0000313" key="11">
    <source>
        <dbReference type="Proteomes" id="UP001183202"/>
    </source>
</evidence>
<keyword evidence="7" id="KW-0443">Lipid metabolism</keyword>
<dbReference type="RefSeq" id="WP_311558032.1">
    <property type="nucleotide sequence ID" value="NZ_JAVREJ010000013.1"/>
</dbReference>
<dbReference type="InterPro" id="IPR015876">
    <property type="entry name" value="Acyl-CoA_DS"/>
</dbReference>
<proteinExistence type="inferred from homology"/>
<keyword evidence="5 9" id="KW-1133">Transmembrane helix</keyword>
<gene>
    <name evidence="10" type="ORF">RM445_19095</name>
</gene>
<evidence type="ECO:0000256" key="3">
    <source>
        <dbReference type="ARBA" id="ARBA00022692"/>
    </source>
</evidence>
<keyword evidence="4" id="KW-0276">Fatty acid metabolism</keyword>
<comment type="subcellular location">
    <subcellularLocation>
        <location evidence="1">Membrane</location>
        <topology evidence="1">Multi-pass membrane protein</topology>
    </subcellularLocation>
</comment>
<keyword evidence="11" id="KW-1185">Reference proteome</keyword>
<evidence type="ECO:0008006" key="12">
    <source>
        <dbReference type="Google" id="ProtNLM"/>
    </source>
</evidence>
<reference evidence="11" key="1">
    <citation type="submission" date="2023-07" db="EMBL/GenBank/DDBJ databases">
        <title>30 novel species of actinomycetes from the DSMZ collection.</title>
        <authorList>
            <person name="Nouioui I."/>
        </authorList>
    </citation>
    <scope>NUCLEOTIDE SEQUENCE [LARGE SCALE GENOMIC DNA]</scope>
    <source>
        <strain evidence="11">DSM 45834</strain>
    </source>
</reference>
<evidence type="ECO:0000256" key="6">
    <source>
        <dbReference type="ARBA" id="ARBA00023002"/>
    </source>
</evidence>
<keyword evidence="8 9" id="KW-0472">Membrane</keyword>
<protein>
    <recommendedName>
        <fullName evidence="12">Acyl-CoA desaturase</fullName>
    </recommendedName>
</protein>
<keyword evidence="3 9" id="KW-0812">Transmembrane</keyword>
<comment type="similarity">
    <text evidence="2">Belongs to the fatty acid desaturase type 2 family.</text>
</comment>
<evidence type="ECO:0000256" key="1">
    <source>
        <dbReference type="ARBA" id="ARBA00004141"/>
    </source>
</evidence>
<keyword evidence="6" id="KW-0560">Oxidoreductase</keyword>
<accession>A0ABU2NG97</accession>
<dbReference type="PANTHER" id="PTHR11351">
    <property type="entry name" value="ACYL-COA DESATURASE"/>
    <property type="match status" value="1"/>
</dbReference>
<sequence>MSTPTAAASAKKKAPAQPILDGKQPEFLIVHAFVLLPMLALIAAVPLAWRWGLSWLDVGLAVGLYFLSGFSIAAGFHCCFTHRAFKANWGLRNALAIAGGLALQVTR</sequence>